<dbReference type="Gene3D" id="1.25.10.10">
    <property type="entry name" value="Leucine-rich Repeat Variant"/>
    <property type="match status" value="1"/>
</dbReference>
<dbReference type="GeneID" id="90041054"/>
<dbReference type="RefSeq" id="XP_064765791.1">
    <property type="nucleotide sequence ID" value="XM_064915542.1"/>
</dbReference>
<evidence type="ECO:0000256" key="2">
    <source>
        <dbReference type="ARBA" id="ARBA00022553"/>
    </source>
</evidence>
<protein>
    <submittedName>
        <fullName evidence="8">Catenin-beta-like protein</fullName>
    </submittedName>
</protein>
<evidence type="ECO:0000256" key="6">
    <source>
        <dbReference type="SAM" id="MobiDB-lite"/>
    </source>
</evidence>
<dbReference type="Pfam" id="PF08216">
    <property type="entry name" value="CTNNBL"/>
    <property type="match status" value="1"/>
</dbReference>
<dbReference type="SMART" id="SM01156">
    <property type="entry name" value="DUF1716"/>
    <property type="match status" value="1"/>
</dbReference>
<organism evidence="8 9">
    <name type="scientific">Myxozyma melibiosi</name>
    <dbReference type="NCBI Taxonomy" id="54550"/>
    <lineage>
        <taxon>Eukaryota</taxon>
        <taxon>Fungi</taxon>
        <taxon>Dikarya</taxon>
        <taxon>Ascomycota</taxon>
        <taxon>Saccharomycotina</taxon>
        <taxon>Lipomycetes</taxon>
        <taxon>Lipomycetales</taxon>
        <taxon>Lipomycetaceae</taxon>
        <taxon>Myxozyma</taxon>
    </lineage>
</organism>
<keyword evidence="4" id="KW-0175">Coiled coil</keyword>
<keyword evidence="3" id="KW-0677">Repeat</keyword>
<keyword evidence="2" id="KW-0597">Phosphoprotein</keyword>
<dbReference type="PANTHER" id="PTHR14978:SF0">
    <property type="entry name" value="BETA-CATENIN-LIKE PROTEIN 1"/>
    <property type="match status" value="1"/>
</dbReference>
<evidence type="ECO:0000313" key="8">
    <source>
        <dbReference type="EMBL" id="KAK7202758.1"/>
    </source>
</evidence>
<evidence type="ECO:0000256" key="5">
    <source>
        <dbReference type="ARBA" id="ARBA00023242"/>
    </source>
</evidence>
<feature type="region of interest" description="Disordered" evidence="6">
    <location>
        <begin position="1"/>
        <end position="83"/>
    </location>
</feature>
<keyword evidence="5" id="KW-0539">Nucleus</keyword>
<sequence>MNIDSLFKRTADSTSSHSSNVPVAKKRRLDELSNLVDKYKNSTDDDLPSTVQDKLDDGQDDSAAVSDLPDDDDEGGRFFGGGLTENQKDVLDYVDTVEQDLAEEEKFDSAWVRKQVTKLDRLIKKNAQLRARYSDTPQKFLESEAELDSAVKSLSILTEHTDLYPIFVEQKGLDAFEALLAHENSDIVVDAIQVLDELIDEDTQAEETDLRALIDGMFEAGLVDSLITNLSRLDDSRRARGIEDQETTEGEEVEAERAGVFQILSVIESLTALTGTADKLLINTSPAARQQGDTGLLPWLLQRILVKEKPLSQNKQYAAEVLSIILQNSHVSRIQFINQVYNDSVLGELAGVDVLLRALSPYRRFDPPAEQVEETEFFENIFDALAVIVQEPLGKDKFLENEGVDLLLLFVKSGGKHGKSRAIKTLDYALASGASGPLALDFVNNDGLPILFKLLMSSRFTDAKNHGARERRSGDAHVSLDAVLGIISSLLRNLGESSKQKMKLLARFVEKNYEKLGRLMLFRTITVERVDRVDIVINAERDAFVKTKPSNPELLEDWEADREANEAEWYLRRMDDGVFRLQLIDTILAWLVAEDDDGDLGIKTHIVEFLKKKGTSFADLKATLTAFKQDITPGEVGDDEEMTEEEAEQRAEALDQSEMLTVLIDFLQ</sequence>
<proteinExistence type="predicted"/>
<comment type="caution">
    <text evidence="8">The sequence shown here is derived from an EMBL/GenBank/DDBJ whole genome shotgun (WGS) entry which is preliminary data.</text>
</comment>
<name>A0ABR1F116_9ASCO</name>
<dbReference type="SUPFAM" id="SSF48371">
    <property type="entry name" value="ARM repeat"/>
    <property type="match status" value="1"/>
</dbReference>
<evidence type="ECO:0000256" key="3">
    <source>
        <dbReference type="ARBA" id="ARBA00022737"/>
    </source>
</evidence>
<comment type="subcellular location">
    <subcellularLocation>
        <location evidence="1">Nucleus</location>
    </subcellularLocation>
</comment>
<gene>
    <name evidence="8" type="ORF">BZA70DRAFT_92926</name>
</gene>
<dbReference type="PANTHER" id="PTHR14978">
    <property type="entry name" value="BETA-CATENIN-LIKE PROTEIN 1 NUCLEAR ASSOCIATED PROTEIN"/>
    <property type="match status" value="1"/>
</dbReference>
<reference evidence="8 9" key="1">
    <citation type="submission" date="2024-03" db="EMBL/GenBank/DDBJ databases">
        <title>Genome-scale model development and genomic sequencing of the oleaginous clade Lipomyces.</title>
        <authorList>
            <consortium name="Lawrence Berkeley National Laboratory"/>
            <person name="Czajka J.J."/>
            <person name="Han Y."/>
            <person name="Kim J."/>
            <person name="Mondo S.J."/>
            <person name="Hofstad B.A."/>
            <person name="Robles A."/>
            <person name="Haridas S."/>
            <person name="Riley R."/>
            <person name="LaButti K."/>
            <person name="Pangilinan J."/>
            <person name="Andreopoulos W."/>
            <person name="Lipzen A."/>
            <person name="Yan J."/>
            <person name="Wang M."/>
            <person name="Ng V."/>
            <person name="Grigoriev I.V."/>
            <person name="Spatafora J.W."/>
            <person name="Magnuson J.K."/>
            <person name="Baker S.E."/>
            <person name="Pomraning K.R."/>
        </authorList>
    </citation>
    <scope>NUCLEOTIDE SEQUENCE [LARGE SCALE GENOMIC DNA]</scope>
    <source>
        <strain evidence="8 9">Phaff 52-87</strain>
    </source>
</reference>
<accession>A0ABR1F116</accession>
<evidence type="ECO:0000256" key="4">
    <source>
        <dbReference type="ARBA" id="ARBA00023054"/>
    </source>
</evidence>
<evidence type="ECO:0000256" key="1">
    <source>
        <dbReference type="ARBA" id="ARBA00004123"/>
    </source>
</evidence>
<evidence type="ECO:0000259" key="7">
    <source>
        <dbReference type="SMART" id="SM01156"/>
    </source>
</evidence>
<dbReference type="InterPro" id="IPR039678">
    <property type="entry name" value="CTNNBL1"/>
</dbReference>
<dbReference type="InterPro" id="IPR016024">
    <property type="entry name" value="ARM-type_fold"/>
</dbReference>
<keyword evidence="9" id="KW-1185">Reference proteome</keyword>
<evidence type="ECO:0000313" key="9">
    <source>
        <dbReference type="Proteomes" id="UP001498771"/>
    </source>
</evidence>
<feature type="compositionally biased region" description="Polar residues" evidence="6">
    <location>
        <begin position="12"/>
        <end position="21"/>
    </location>
</feature>
<feature type="domain" description="Beta-catenin-like protein 1 N-terminal" evidence="7">
    <location>
        <begin position="83"/>
        <end position="192"/>
    </location>
</feature>
<feature type="compositionally biased region" description="Basic and acidic residues" evidence="6">
    <location>
        <begin position="1"/>
        <end position="11"/>
    </location>
</feature>
<dbReference type="InterPro" id="IPR013180">
    <property type="entry name" value="CTNNBL1_N"/>
</dbReference>
<dbReference type="Proteomes" id="UP001498771">
    <property type="component" value="Unassembled WGS sequence"/>
</dbReference>
<dbReference type="InterPro" id="IPR011989">
    <property type="entry name" value="ARM-like"/>
</dbReference>
<dbReference type="EMBL" id="JBBJBU010000015">
    <property type="protein sequence ID" value="KAK7202758.1"/>
    <property type="molecule type" value="Genomic_DNA"/>
</dbReference>